<dbReference type="PANTHER" id="PTHR43759:SF1">
    <property type="entry name" value="GLUCOSE IMPORT SYSTEM PERMEASE PROTEIN GLCT"/>
    <property type="match status" value="1"/>
</dbReference>
<dbReference type="CDD" id="cd06261">
    <property type="entry name" value="TM_PBP2"/>
    <property type="match status" value="1"/>
</dbReference>
<reference evidence="7" key="2">
    <citation type="journal article" date="2018" name="ISME J.">
        <title>A dynamic microbial community with high functional redundancy inhabits the cold, oxic subseafloor aquifer.</title>
        <authorList>
            <person name="Tully B.J."/>
            <person name="Wheat C.G."/>
            <person name="Glazer B.T."/>
            <person name="Huber J.A."/>
        </authorList>
    </citation>
    <scope>NUCLEOTIDE SEQUENCE</scope>
    <source>
        <strain evidence="7">NORP83</strain>
    </source>
</reference>
<feature type="transmembrane region" description="Helical" evidence="5">
    <location>
        <begin position="12"/>
        <end position="38"/>
    </location>
</feature>
<dbReference type="SUPFAM" id="SSF161098">
    <property type="entry name" value="MetI-like"/>
    <property type="match status" value="1"/>
</dbReference>
<comment type="similarity">
    <text evidence="5">Belongs to the binding-protein-dependent transport system permease family.</text>
</comment>
<dbReference type="GO" id="GO:0055085">
    <property type="term" value="P:transmembrane transport"/>
    <property type="evidence" value="ECO:0007669"/>
    <property type="project" value="InterPro"/>
</dbReference>
<sequence>MIKKTDHSNGWILASPAILILSIVGLIPLLTVINYSFFDIFILDKRYWIGLEWYQELMQSPRFWASLGRSLLFSTCILAIQLPLGILIALAIPKRGIWVPICLMTMSVPLLIPWNVIPIIWLNYLRLDTGFLGQFLSFFGLDFDWKFNPIHTWLALILMDVWHWTSLVILLAYSSLSTIPTAYYQAAAIDRASRWQIFRYIELPKMSGILLMAILLRFMDSLMIYTEAFGINSGGPQNATLFLGIDLGEQIKAFDYGPSAARSVIYFIIILFIVWAFKTALNHQKSGGTR</sequence>
<keyword evidence="5" id="KW-0813">Transport</keyword>
<accession>A0A2A4YXM8</accession>
<dbReference type="Gene3D" id="1.10.3720.10">
    <property type="entry name" value="MetI-like"/>
    <property type="match status" value="1"/>
</dbReference>
<feature type="transmembrane region" description="Helical" evidence="5">
    <location>
        <begin position="264"/>
        <end position="281"/>
    </location>
</feature>
<dbReference type="AlphaFoldDB" id="A0A2A4YXM8"/>
<evidence type="ECO:0000256" key="3">
    <source>
        <dbReference type="ARBA" id="ARBA00022989"/>
    </source>
</evidence>
<feature type="transmembrane region" description="Helical" evidence="5">
    <location>
        <begin position="97"/>
        <end position="121"/>
    </location>
</feature>
<evidence type="ECO:0000259" key="6">
    <source>
        <dbReference type="PROSITE" id="PS50928"/>
    </source>
</evidence>
<evidence type="ECO:0000256" key="2">
    <source>
        <dbReference type="ARBA" id="ARBA00022692"/>
    </source>
</evidence>
<dbReference type="PROSITE" id="PS50928">
    <property type="entry name" value="ABC_TM1"/>
    <property type="match status" value="1"/>
</dbReference>
<protein>
    <submittedName>
        <fullName evidence="7">ABC transporter permease</fullName>
    </submittedName>
</protein>
<dbReference type="InterPro" id="IPR000515">
    <property type="entry name" value="MetI-like"/>
</dbReference>
<comment type="subcellular location">
    <subcellularLocation>
        <location evidence="1 5">Cell membrane</location>
        <topology evidence="1 5">Multi-pass membrane protein</topology>
    </subcellularLocation>
</comment>
<dbReference type="PANTHER" id="PTHR43759">
    <property type="entry name" value="TREHALOSE TRANSPORT SYSTEM PERMEASE PROTEIN SUGA"/>
    <property type="match status" value="1"/>
</dbReference>
<name>A0A2A4YXM8_9PROT</name>
<keyword evidence="4 5" id="KW-0472">Membrane</keyword>
<evidence type="ECO:0000256" key="5">
    <source>
        <dbReference type="RuleBase" id="RU363032"/>
    </source>
</evidence>
<evidence type="ECO:0000313" key="7">
    <source>
        <dbReference type="EMBL" id="PCI99572.1"/>
    </source>
</evidence>
<dbReference type="InterPro" id="IPR052730">
    <property type="entry name" value="Sugar_ABC_transporter"/>
</dbReference>
<proteinExistence type="inferred from homology"/>
<keyword evidence="2 5" id="KW-0812">Transmembrane</keyword>
<organism evidence="7">
    <name type="scientific">OCS116 cluster bacterium</name>
    <dbReference type="NCBI Taxonomy" id="2030921"/>
    <lineage>
        <taxon>Bacteria</taxon>
        <taxon>Pseudomonadati</taxon>
        <taxon>Pseudomonadota</taxon>
        <taxon>Alphaproteobacteria</taxon>
        <taxon>OCS116 cluster</taxon>
    </lineage>
</organism>
<gene>
    <name evidence="7" type="ORF">COB13_11715</name>
</gene>
<keyword evidence="3 5" id="KW-1133">Transmembrane helix</keyword>
<reference key="1">
    <citation type="submission" date="2017-08" db="EMBL/GenBank/DDBJ databases">
        <title>A dynamic microbial community with high functional redundancy inhabits the cold, oxic subseafloor aquifer.</title>
        <authorList>
            <person name="Tully B.J."/>
            <person name="Wheat C.G."/>
            <person name="Glazer B.T."/>
            <person name="Huber J.A."/>
        </authorList>
    </citation>
    <scope>NUCLEOTIDE SEQUENCE [LARGE SCALE GENOMIC DNA]</scope>
</reference>
<feature type="transmembrane region" description="Helical" evidence="5">
    <location>
        <begin position="197"/>
        <end position="219"/>
    </location>
</feature>
<feature type="transmembrane region" description="Helical" evidence="5">
    <location>
        <begin position="71"/>
        <end position="90"/>
    </location>
</feature>
<dbReference type="EMBL" id="NVUS01000015">
    <property type="protein sequence ID" value="PCI99572.1"/>
    <property type="molecule type" value="Genomic_DNA"/>
</dbReference>
<comment type="caution">
    <text evidence="7">The sequence shown here is derived from an EMBL/GenBank/DDBJ whole genome shotgun (WGS) entry which is preliminary data.</text>
</comment>
<dbReference type="GO" id="GO:0005886">
    <property type="term" value="C:plasma membrane"/>
    <property type="evidence" value="ECO:0007669"/>
    <property type="project" value="UniProtKB-SubCell"/>
</dbReference>
<dbReference type="InterPro" id="IPR035906">
    <property type="entry name" value="MetI-like_sf"/>
</dbReference>
<evidence type="ECO:0000256" key="4">
    <source>
        <dbReference type="ARBA" id="ARBA00023136"/>
    </source>
</evidence>
<dbReference type="Pfam" id="PF00528">
    <property type="entry name" value="BPD_transp_1"/>
    <property type="match status" value="1"/>
</dbReference>
<feature type="domain" description="ABC transmembrane type-1" evidence="6">
    <location>
        <begin position="67"/>
        <end position="277"/>
    </location>
</feature>
<feature type="transmembrane region" description="Helical" evidence="5">
    <location>
        <begin position="153"/>
        <end position="176"/>
    </location>
</feature>
<evidence type="ECO:0000256" key="1">
    <source>
        <dbReference type="ARBA" id="ARBA00004651"/>
    </source>
</evidence>